<comment type="caution">
    <text evidence="7">The sequence shown here is derived from an EMBL/GenBank/DDBJ whole genome shotgun (WGS) entry which is preliminary data.</text>
</comment>
<dbReference type="Proteomes" id="UP000283589">
    <property type="component" value="Unassembled WGS sequence"/>
</dbReference>
<keyword evidence="2" id="KW-0201">Cytochrome c-type biogenesis</keyword>
<dbReference type="EMBL" id="QSCR01000022">
    <property type="protein sequence ID" value="RGY15946.1"/>
    <property type="molecule type" value="Genomic_DNA"/>
</dbReference>
<evidence type="ECO:0000259" key="5">
    <source>
        <dbReference type="PROSITE" id="PS51352"/>
    </source>
</evidence>
<dbReference type="GO" id="GO:0017004">
    <property type="term" value="P:cytochrome complex assembly"/>
    <property type="evidence" value="ECO:0007669"/>
    <property type="project" value="UniProtKB-KW"/>
</dbReference>
<dbReference type="Pfam" id="PF00578">
    <property type="entry name" value="AhpC-TSA"/>
    <property type="match status" value="1"/>
</dbReference>
<dbReference type="InterPro" id="IPR000866">
    <property type="entry name" value="AhpC/TSA"/>
</dbReference>
<dbReference type="CDD" id="cd02966">
    <property type="entry name" value="TlpA_like_family"/>
    <property type="match status" value="1"/>
</dbReference>
<sequence length="168" mass="19366">MDRIFRKRVHRADYVAEYQRVYDANKVLFKGQPAVPFTFKDITGKKVSLSDLKGKYVYIDVWATWCGPCNAEIPHLKKLEEEFEGRNIYFVSISCDDSRNAWERFVQVKQLGGIQLHMGDDKSFMEAIRCKGIPRFMLIDQDGKFLNANMPRPSDGKTLEILNALPGL</sequence>
<proteinExistence type="predicted"/>
<dbReference type="SUPFAM" id="SSF52833">
    <property type="entry name" value="Thioredoxin-like"/>
    <property type="match status" value="1"/>
</dbReference>
<evidence type="ECO:0000313" key="7">
    <source>
        <dbReference type="EMBL" id="RGY15946.1"/>
    </source>
</evidence>
<dbReference type="Proteomes" id="UP000286063">
    <property type="component" value="Unassembled WGS sequence"/>
</dbReference>
<gene>
    <name evidence="6" type="ORF">DWW18_17520</name>
    <name evidence="7" type="ORF">DXA50_12430</name>
</gene>
<dbReference type="Gene3D" id="3.40.30.10">
    <property type="entry name" value="Glutaredoxin"/>
    <property type="match status" value="1"/>
</dbReference>
<dbReference type="GO" id="GO:0016209">
    <property type="term" value="F:antioxidant activity"/>
    <property type="evidence" value="ECO:0007669"/>
    <property type="project" value="InterPro"/>
</dbReference>
<keyword evidence="4" id="KW-0676">Redox-active center</keyword>
<feature type="domain" description="Thioredoxin" evidence="5">
    <location>
        <begin position="28"/>
        <end position="168"/>
    </location>
</feature>
<evidence type="ECO:0000256" key="4">
    <source>
        <dbReference type="ARBA" id="ARBA00023284"/>
    </source>
</evidence>
<dbReference type="GO" id="GO:0016491">
    <property type="term" value="F:oxidoreductase activity"/>
    <property type="evidence" value="ECO:0007669"/>
    <property type="project" value="InterPro"/>
</dbReference>
<evidence type="ECO:0000313" key="8">
    <source>
        <dbReference type="Proteomes" id="UP000283589"/>
    </source>
</evidence>
<organism evidence="7 9">
    <name type="scientific">Butyricimonas virosa</name>
    <dbReference type="NCBI Taxonomy" id="544645"/>
    <lineage>
        <taxon>Bacteria</taxon>
        <taxon>Pseudomonadati</taxon>
        <taxon>Bacteroidota</taxon>
        <taxon>Bacteroidia</taxon>
        <taxon>Bacteroidales</taxon>
        <taxon>Odoribacteraceae</taxon>
        <taxon>Butyricimonas</taxon>
    </lineage>
</organism>
<dbReference type="EMBL" id="QRZA01000033">
    <property type="protein sequence ID" value="RGV31430.1"/>
    <property type="molecule type" value="Genomic_DNA"/>
</dbReference>
<dbReference type="STRING" id="1121130.GCA_000519105_02798"/>
<dbReference type="PANTHER" id="PTHR42852">
    <property type="entry name" value="THIOL:DISULFIDE INTERCHANGE PROTEIN DSBE"/>
    <property type="match status" value="1"/>
</dbReference>
<evidence type="ECO:0000256" key="2">
    <source>
        <dbReference type="ARBA" id="ARBA00022748"/>
    </source>
</evidence>
<dbReference type="PANTHER" id="PTHR42852:SF6">
    <property type="entry name" value="THIOL:DISULFIDE INTERCHANGE PROTEIN DSBE"/>
    <property type="match status" value="1"/>
</dbReference>
<evidence type="ECO:0000313" key="6">
    <source>
        <dbReference type="EMBL" id="RGV31430.1"/>
    </source>
</evidence>
<dbReference type="GO" id="GO:0030313">
    <property type="term" value="C:cell envelope"/>
    <property type="evidence" value="ECO:0007669"/>
    <property type="project" value="UniProtKB-SubCell"/>
</dbReference>
<dbReference type="InterPro" id="IPR050553">
    <property type="entry name" value="Thioredoxin_ResA/DsbE_sf"/>
</dbReference>
<evidence type="ECO:0000256" key="3">
    <source>
        <dbReference type="ARBA" id="ARBA00023157"/>
    </source>
</evidence>
<reference evidence="8 9" key="1">
    <citation type="submission" date="2018-08" db="EMBL/GenBank/DDBJ databases">
        <title>A genome reference for cultivated species of the human gut microbiota.</title>
        <authorList>
            <person name="Zou Y."/>
            <person name="Xue W."/>
            <person name="Luo G."/>
        </authorList>
    </citation>
    <scope>NUCLEOTIDE SEQUENCE [LARGE SCALE GENOMIC DNA]</scope>
    <source>
        <strain evidence="6 8">AF14-49</strain>
        <strain evidence="7 9">OF02-7</strain>
    </source>
</reference>
<protein>
    <submittedName>
        <fullName evidence="7">TlpA family protein disulfide reductase</fullName>
    </submittedName>
</protein>
<dbReference type="InterPro" id="IPR036249">
    <property type="entry name" value="Thioredoxin-like_sf"/>
</dbReference>
<dbReference type="PROSITE" id="PS51352">
    <property type="entry name" value="THIOREDOXIN_2"/>
    <property type="match status" value="1"/>
</dbReference>
<dbReference type="AlphaFoldDB" id="A0A413ILL8"/>
<evidence type="ECO:0000313" key="9">
    <source>
        <dbReference type="Proteomes" id="UP000286063"/>
    </source>
</evidence>
<accession>A0A413ILL8</accession>
<evidence type="ECO:0000256" key="1">
    <source>
        <dbReference type="ARBA" id="ARBA00004196"/>
    </source>
</evidence>
<dbReference type="InterPro" id="IPR013766">
    <property type="entry name" value="Thioredoxin_domain"/>
</dbReference>
<name>A0A413ILL8_9BACT</name>
<keyword evidence="3" id="KW-1015">Disulfide bond</keyword>
<dbReference type="OrthoDB" id="1096670at2"/>
<comment type="subcellular location">
    <subcellularLocation>
        <location evidence="1">Cell envelope</location>
    </subcellularLocation>
</comment>